<reference evidence="2" key="1">
    <citation type="submission" date="2022-08" db="EMBL/GenBank/DDBJ databases">
        <authorList>
            <person name="Marques A."/>
        </authorList>
    </citation>
    <scope>NUCLEOTIDE SEQUENCE</scope>
    <source>
        <strain evidence="2">RhyPub2mFocal</strain>
        <tissue evidence="2">Leaves</tissue>
    </source>
</reference>
<dbReference type="Proteomes" id="UP001140206">
    <property type="component" value="Chromosome 4"/>
</dbReference>
<evidence type="ECO:0000313" key="3">
    <source>
        <dbReference type="Proteomes" id="UP001140206"/>
    </source>
</evidence>
<protein>
    <submittedName>
        <fullName evidence="2">F-box family protein</fullName>
    </submittedName>
</protein>
<dbReference type="PANTHER" id="PTHR44259">
    <property type="entry name" value="OS07G0183000 PROTEIN-RELATED"/>
    <property type="match status" value="1"/>
</dbReference>
<dbReference type="AlphaFoldDB" id="A0AAV8DCY7"/>
<feature type="domain" description="KIB1-4 beta-propeller" evidence="1">
    <location>
        <begin position="84"/>
        <end position="330"/>
    </location>
</feature>
<comment type="caution">
    <text evidence="2">The sequence shown here is derived from an EMBL/GenBank/DDBJ whole genome shotgun (WGS) entry which is preliminary data.</text>
</comment>
<evidence type="ECO:0000259" key="1">
    <source>
        <dbReference type="Pfam" id="PF03478"/>
    </source>
</evidence>
<gene>
    <name evidence="2" type="ORF">LUZ62_074606</name>
</gene>
<sequence>MRMRKVRLERDWAGLPPELVTIIGEKVTTHKGYVHLRLVCKAWGRALPPNPRHLPPQGPWLLLPQIFVNYYEERDVDYSELSFYDPFRFKTHRFQRPYISDKDICGSSFGWLVLEHDHRVSLFNPLTQCVIDLPHFDATPTILISDPIDQEEHDTDMLCVLKAVLSCNPSEDGCFVVASFQSSSPSNWELGFCRIGDTHWTGLKTWDVRRELLDFTCHKNLVYTADTKREVSVYDLEDLSVWTFPSKFNYNKKFHKINLVEGDLESGEPLLIRTRLYSDFELNTIFMYKWFEDRQAWCQVRNIGKGTLFLNWRHCINLQLEEGHENQLYYDARDYHNFSPDYFRVRIRWVKLECRADSLLHPNPMEEFPSQSEFPIWFTPSLIYLS</sequence>
<name>A0AAV8DCY7_9POAL</name>
<dbReference type="InterPro" id="IPR005174">
    <property type="entry name" value="KIB1-4_b-propeller"/>
</dbReference>
<dbReference type="InterPro" id="IPR050942">
    <property type="entry name" value="F-box_BR-signaling"/>
</dbReference>
<organism evidence="2 3">
    <name type="scientific">Rhynchospora pubera</name>
    <dbReference type="NCBI Taxonomy" id="906938"/>
    <lineage>
        <taxon>Eukaryota</taxon>
        <taxon>Viridiplantae</taxon>
        <taxon>Streptophyta</taxon>
        <taxon>Embryophyta</taxon>
        <taxon>Tracheophyta</taxon>
        <taxon>Spermatophyta</taxon>
        <taxon>Magnoliopsida</taxon>
        <taxon>Liliopsida</taxon>
        <taxon>Poales</taxon>
        <taxon>Cyperaceae</taxon>
        <taxon>Cyperoideae</taxon>
        <taxon>Rhynchosporeae</taxon>
        <taxon>Rhynchospora</taxon>
    </lineage>
</organism>
<keyword evidence="3" id="KW-1185">Reference proteome</keyword>
<evidence type="ECO:0000313" key="2">
    <source>
        <dbReference type="EMBL" id="KAJ4764231.1"/>
    </source>
</evidence>
<proteinExistence type="predicted"/>
<dbReference type="Pfam" id="PF03478">
    <property type="entry name" value="Beta-prop_KIB1-4"/>
    <property type="match status" value="1"/>
</dbReference>
<accession>A0AAV8DCY7</accession>
<dbReference type="EMBL" id="JAMFTS010000004">
    <property type="protein sequence ID" value="KAJ4764231.1"/>
    <property type="molecule type" value="Genomic_DNA"/>
</dbReference>